<evidence type="ECO:0000256" key="1">
    <source>
        <dbReference type="SAM" id="MobiDB-lite"/>
    </source>
</evidence>
<name>A0A9D4VN40_PEA</name>
<accession>A0A9D4VN40</accession>
<gene>
    <name evidence="2" type="ORF">KIW84_073149</name>
</gene>
<keyword evidence="3" id="KW-1185">Reference proteome</keyword>
<comment type="caution">
    <text evidence="2">The sequence shown here is derived from an EMBL/GenBank/DDBJ whole genome shotgun (WGS) entry which is preliminary data.</text>
</comment>
<evidence type="ECO:0000313" key="2">
    <source>
        <dbReference type="EMBL" id="KAI5386895.1"/>
    </source>
</evidence>
<sequence>MASRKLFSSLLRSPLTRSPPEFHFPNYFRSLSFSNLTSPLSPPVDVTGFSQTNAFLRVESGNGLTRLPSVQHGSMLVPHFQSRFMSTETNSVDSSSQDSSLLEPEVPRPIKFKRLDKTARHIMQTRKQWRR</sequence>
<dbReference type="Proteomes" id="UP001058974">
    <property type="component" value="Chromosome 7"/>
</dbReference>
<feature type="region of interest" description="Disordered" evidence="1">
    <location>
        <begin position="87"/>
        <end position="107"/>
    </location>
</feature>
<protein>
    <submittedName>
        <fullName evidence="2">Uncharacterized protein</fullName>
    </submittedName>
</protein>
<evidence type="ECO:0000313" key="3">
    <source>
        <dbReference type="Proteomes" id="UP001058974"/>
    </source>
</evidence>
<feature type="compositionally biased region" description="Low complexity" evidence="1">
    <location>
        <begin position="91"/>
        <end position="100"/>
    </location>
</feature>
<dbReference type="EMBL" id="JAMSHJ010000007">
    <property type="protein sequence ID" value="KAI5386895.1"/>
    <property type="molecule type" value="Genomic_DNA"/>
</dbReference>
<proteinExistence type="predicted"/>
<dbReference type="Gramene" id="Psat07G0314900-T2">
    <property type="protein sequence ID" value="KAI5386895.1"/>
    <property type="gene ID" value="KIW84_073149"/>
</dbReference>
<reference evidence="2 3" key="1">
    <citation type="journal article" date="2022" name="Nat. Genet.">
        <title>Improved pea reference genome and pan-genome highlight genomic features and evolutionary characteristics.</title>
        <authorList>
            <person name="Yang T."/>
            <person name="Liu R."/>
            <person name="Luo Y."/>
            <person name="Hu S."/>
            <person name="Wang D."/>
            <person name="Wang C."/>
            <person name="Pandey M.K."/>
            <person name="Ge S."/>
            <person name="Xu Q."/>
            <person name="Li N."/>
            <person name="Li G."/>
            <person name="Huang Y."/>
            <person name="Saxena R.K."/>
            <person name="Ji Y."/>
            <person name="Li M."/>
            <person name="Yan X."/>
            <person name="He Y."/>
            <person name="Liu Y."/>
            <person name="Wang X."/>
            <person name="Xiang C."/>
            <person name="Varshney R.K."/>
            <person name="Ding H."/>
            <person name="Gao S."/>
            <person name="Zong X."/>
        </authorList>
    </citation>
    <scope>NUCLEOTIDE SEQUENCE [LARGE SCALE GENOMIC DNA]</scope>
    <source>
        <strain evidence="2 3">cv. Zhongwan 6</strain>
    </source>
</reference>
<dbReference type="AlphaFoldDB" id="A0A9D4VN40"/>
<organism evidence="2 3">
    <name type="scientific">Pisum sativum</name>
    <name type="common">Garden pea</name>
    <name type="synonym">Lathyrus oleraceus</name>
    <dbReference type="NCBI Taxonomy" id="3888"/>
    <lineage>
        <taxon>Eukaryota</taxon>
        <taxon>Viridiplantae</taxon>
        <taxon>Streptophyta</taxon>
        <taxon>Embryophyta</taxon>
        <taxon>Tracheophyta</taxon>
        <taxon>Spermatophyta</taxon>
        <taxon>Magnoliopsida</taxon>
        <taxon>eudicotyledons</taxon>
        <taxon>Gunneridae</taxon>
        <taxon>Pentapetalae</taxon>
        <taxon>rosids</taxon>
        <taxon>fabids</taxon>
        <taxon>Fabales</taxon>
        <taxon>Fabaceae</taxon>
        <taxon>Papilionoideae</taxon>
        <taxon>50 kb inversion clade</taxon>
        <taxon>NPAAA clade</taxon>
        <taxon>Hologalegina</taxon>
        <taxon>IRL clade</taxon>
        <taxon>Fabeae</taxon>
        <taxon>Lathyrus</taxon>
    </lineage>
</organism>